<evidence type="ECO:0000256" key="1">
    <source>
        <dbReference type="ARBA" id="ARBA00004141"/>
    </source>
</evidence>
<evidence type="ECO:0000256" key="5">
    <source>
        <dbReference type="ARBA" id="ARBA00022989"/>
    </source>
</evidence>
<dbReference type="Pfam" id="PF01758">
    <property type="entry name" value="SBF"/>
    <property type="match status" value="1"/>
</dbReference>
<evidence type="ECO:0000256" key="4">
    <source>
        <dbReference type="ARBA" id="ARBA00022847"/>
    </source>
</evidence>
<keyword evidence="4" id="KW-0769">Symport</keyword>
<keyword evidence="5 7" id="KW-1133">Transmembrane helix</keyword>
<reference evidence="8" key="1">
    <citation type="submission" date="2025-08" db="UniProtKB">
        <authorList>
            <consortium name="Ensembl"/>
        </authorList>
    </citation>
    <scope>IDENTIFICATION</scope>
</reference>
<feature type="transmembrane region" description="Helical" evidence="7">
    <location>
        <begin position="98"/>
        <end position="121"/>
    </location>
</feature>
<dbReference type="Gene3D" id="1.20.1530.20">
    <property type="match status" value="1"/>
</dbReference>
<dbReference type="AlphaFoldDB" id="A0A670YF94"/>
<dbReference type="InterPro" id="IPR002657">
    <property type="entry name" value="BilAc:Na_symport/Acr3"/>
</dbReference>
<evidence type="ECO:0000313" key="9">
    <source>
        <dbReference type="Proteomes" id="UP000472273"/>
    </source>
</evidence>
<evidence type="ECO:0000313" key="8">
    <source>
        <dbReference type="Ensembl" id="ENSPTXP00000008152.1"/>
    </source>
</evidence>
<keyword evidence="9" id="KW-1185">Reference proteome</keyword>
<evidence type="ECO:0000256" key="2">
    <source>
        <dbReference type="ARBA" id="ARBA00006528"/>
    </source>
</evidence>
<dbReference type="GO" id="GO:0016020">
    <property type="term" value="C:membrane"/>
    <property type="evidence" value="ECO:0007669"/>
    <property type="project" value="UniProtKB-SubCell"/>
</dbReference>
<proteinExistence type="inferred from homology"/>
<keyword evidence="4" id="KW-0813">Transport</keyword>
<dbReference type="PANTHER" id="PTHR10361">
    <property type="entry name" value="SODIUM-BILE ACID COTRANSPORTER"/>
    <property type="match status" value="1"/>
</dbReference>
<reference evidence="8" key="2">
    <citation type="submission" date="2025-09" db="UniProtKB">
        <authorList>
            <consortium name="Ensembl"/>
        </authorList>
    </citation>
    <scope>IDENTIFICATION</scope>
</reference>
<sequence>GRVASDGLLGGAPVGEARRASGVEAPSWDGTLNHGLSVFVALALGVTMLGLGCTVELSQLGAQLRRPLGLWLALLCQFGLMPLLAFLLALLFALDEVAAVAVLLCGCCPGGNLSNLMSFLVDGDMNLRRFLGCSGGLEGWSCRLNNQEAPEFDPR</sequence>
<feature type="transmembrane region" description="Helical" evidence="7">
    <location>
        <begin position="36"/>
        <end position="57"/>
    </location>
</feature>
<dbReference type="InterPro" id="IPR004710">
    <property type="entry name" value="Bilac:Na_transpt"/>
</dbReference>
<comment type="similarity">
    <text evidence="2">Belongs to the bile acid:sodium symporter (BASS) (TC 2.A.28) family.</text>
</comment>
<accession>A0A670YF94</accession>
<protein>
    <recommendedName>
        <fullName evidence="10">Solute carrier family 10 member 6</fullName>
    </recommendedName>
</protein>
<keyword evidence="3 7" id="KW-0812">Transmembrane</keyword>
<evidence type="ECO:0008006" key="10">
    <source>
        <dbReference type="Google" id="ProtNLM"/>
    </source>
</evidence>
<dbReference type="Proteomes" id="UP000472273">
    <property type="component" value="Unplaced"/>
</dbReference>
<organism evidence="8 9">
    <name type="scientific">Pseudonaja textilis</name>
    <name type="common">Eastern brown snake</name>
    <dbReference type="NCBI Taxonomy" id="8673"/>
    <lineage>
        <taxon>Eukaryota</taxon>
        <taxon>Metazoa</taxon>
        <taxon>Chordata</taxon>
        <taxon>Craniata</taxon>
        <taxon>Vertebrata</taxon>
        <taxon>Euteleostomi</taxon>
        <taxon>Lepidosauria</taxon>
        <taxon>Squamata</taxon>
        <taxon>Bifurcata</taxon>
        <taxon>Unidentata</taxon>
        <taxon>Episquamata</taxon>
        <taxon>Toxicofera</taxon>
        <taxon>Serpentes</taxon>
        <taxon>Colubroidea</taxon>
        <taxon>Elapidae</taxon>
        <taxon>Hydrophiinae</taxon>
        <taxon>Pseudonaja</taxon>
    </lineage>
</organism>
<evidence type="ECO:0000256" key="3">
    <source>
        <dbReference type="ARBA" id="ARBA00022692"/>
    </source>
</evidence>
<evidence type="ECO:0000256" key="7">
    <source>
        <dbReference type="SAM" id="Phobius"/>
    </source>
</evidence>
<dbReference type="PANTHER" id="PTHR10361:SF41">
    <property type="entry name" value="SODIUM_BILE ACID COTRANSPORTER 4"/>
    <property type="match status" value="1"/>
</dbReference>
<dbReference type="GO" id="GO:0008508">
    <property type="term" value="F:bile acid:sodium symporter activity"/>
    <property type="evidence" value="ECO:0007669"/>
    <property type="project" value="TreeGrafter"/>
</dbReference>
<evidence type="ECO:0000256" key="6">
    <source>
        <dbReference type="ARBA" id="ARBA00023136"/>
    </source>
</evidence>
<dbReference type="Ensembl" id="ENSPTXT00000008441.1">
    <property type="protein sequence ID" value="ENSPTXP00000008152.1"/>
    <property type="gene ID" value="ENSPTXG00000005923.1"/>
</dbReference>
<dbReference type="InterPro" id="IPR038770">
    <property type="entry name" value="Na+/solute_symporter_sf"/>
</dbReference>
<keyword evidence="6 7" id="KW-0472">Membrane</keyword>
<dbReference type="OMA" id="INHLADH"/>
<name>A0A670YF94_PSETE</name>
<dbReference type="GeneTree" id="ENSGT00950000182808"/>
<comment type="subcellular location">
    <subcellularLocation>
        <location evidence="1">Membrane</location>
        <topology evidence="1">Multi-pass membrane protein</topology>
    </subcellularLocation>
</comment>
<feature type="transmembrane region" description="Helical" evidence="7">
    <location>
        <begin position="69"/>
        <end position="92"/>
    </location>
</feature>